<dbReference type="InterPro" id="IPR031167">
    <property type="entry name" value="G_OBG"/>
</dbReference>
<reference evidence="8" key="1">
    <citation type="journal article" date="2014" name="Front. Microbiol.">
        <title>High frequency of phylogenetically diverse reductive dehalogenase-homologous genes in deep subseafloor sedimentary metagenomes.</title>
        <authorList>
            <person name="Kawai M."/>
            <person name="Futagami T."/>
            <person name="Toyoda A."/>
            <person name="Takaki Y."/>
            <person name="Nishi S."/>
            <person name="Hori S."/>
            <person name="Arai W."/>
            <person name="Tsubouchi T."/>
            <person name="Morono Y."/>
            <person name="Uchiyama I."/>
            <person name="Ito T."/>
            <person name="Fujiyama A."/>
            <person name="Inagaki F."/>
            <person name="Takami H."/>
        </authorList>
    </citation>
    <scope>NUCLEOTIDE SEQUENCE</scope>
    <source>
        <strain evidence="8">Expedition CK06-06</strain>
    </source>
</reference>
<dbReference type="PROSITE" id="PS51710">
    <property type="entry name" value="G_OBG"/>
    <property type="match status" value="1"/>
</dbReference>
<dbReference type="AlphaFoldDB" id="X0ZH07"/>
<dbReference type="EMBL" id="BART01000966">
    <property type="protein sequence ID" value="GAG59643.1"/>
    <property type="molecule type" value="Genomic_DNA"/>
</dbReference>
<organism evidence="8">
    <name type="scientific">marine sediment metagenome</name>
    <dbReference type="NCBI Taxonomy" id="412755"/>
    <lineage>
        <taxon>unclassified sequences</taxon>
        <taxon>metagenomes</taxon>
        <taxon>ecological metagenomes</taxon>
    </lineage>
</organism>
<dbReference type="Gene3D" id="3.40.50.300">
    <property type="entry name" value="P-loop containing nucleotide triphosphate hydrolases"/>
    <property type="match status" value="1"/>
</dbReference>
<dbReference type="Gene3D" id="3.30.300.350">
    <property type="entry name" value="GTP-binding protein OBG, C-terminal domain"/>
    <property type="match status" value="1"/>
</dbReference>
<dbReference type="InterPro" id="IPR006073">
    <property type="entry name" value="GTP-bd"/>
</dbReference>
<evidence type="ECO:0000256" key="1">
    <source>
        <dbReference type="ARBA" id="ARBA00001946"/>
    </source>
</evidence>
<dbReference type="Pfam" id="PF09269">
    <property type="entry name" value="DUF1967"/>
    <property type="match status" value="1"/>
</dbReference>
<keyword evidence="3" id="KW-0547">Nucleotide-binding</keyword>
<dbReference type="GO" id="GO:0003924">
    <property type="term" value="F:GTPase activity"/>
    <property type="evidence" value="ECO:0007669"/>
    <property type="project" value="InterPro"/>
</dbReference>
<dbReference type="PANTHER" id="PTHR11702:SF31">
    <property type="entry name" value="MITOCHONDRIAL RIBOSOME-ASSOCIATED GTPASE 2"/>
    <property type="match status" value="1"/>
</dbReference>
<comment type="caution">
    <text evidence="8">The sequence shown here is derived from an EMBL/GenBank/DDBJ whole genome shotgun (WGS) entry which is preliminary data.</text>
</comment>
<dbReference type="SUPFAM" id="SSF52540">
    <property type="entry name" value="P-loop containing nucleoside triphosphate hydrolases"/>
    <property type="match status" value="1"/>
</dbReference>
<feature type="domain" description="OBG-type G" evidence="6">
    <location>
        <begin position="1"/>
        <end position="132"/>
    </location>
</feature>
<dbReference type="Pfam" id="PF01926">
    <property type="entry name" value="MMR_HSR1"/>
    <property type="match status" value="1"/>
</dbReference>
<evidence type="ECO:0000256" key="2">
    <source>
        <dbReference type="ARBA" id="ARBA00022490"/>
    </source>
</evidence>
<gene>
    <name evidence="8" type="ORF">S01H4_03812</name>
</gene>
<evidence type="ECO:0000259" key="7">
    <source>
        <dbReference type="PROSITE" id="PS51881"/>
    </source>
</evidence>
<dbReference type="GO" id="GO:0005525">
    <property type="term" value="F:GTP binding"/>
    <property type="evidence" value="ECO:0007669"/>
    <property type="project" value="UniProtKB-KW"/>
</dbReference>
<comment type="cofactor">
    <cofactor evidence="1">
        <name>Mg(2+)</name>
        <dbReference type="ChEBI" id="CHEBI:18420"/>
    </cofactor>
</comment>
<dbReference type="SUPFAM" id="SSF102741">
    <property type="entry name" value="Obg GTP-binding protein C-terminal domain"/>
    <property type="match status" value="1"/>
</dbReference>
<evidence type="ECO:0000256" key="3">
    <source>
        <dbReference type="ARBA" id="ARBA00022741"/>
    </source>
</evidence>
<evidence type="ECO:0000256" key="5">
    <source>
        <dbReference type="ARBA" id="ARBA00023134"/>
    </source>
</evidence>
<evidence type="ECO:0008006" key="9">
    <source>
        <dbReference type="Google" id="ProtNLM"/>
    </source>
</evidence>
<dbReference type="NCBIfam" id="TIGR03595">
    <property type="entry name" value="Obg_CgtA_exten"/>
    <property type="match status" value="1"/>
</dbReference>
<dbReference type="PANTHER" id="PTHR11702">
    <property type="entry name" value="DEVELOPMENTALLY REGULATED GTP-BINDING PROTEIN-RELATED"/>
    <property type="match status" value="1"/>
</dbReference>
<dbReference type="InterPro" id="IPR036346">
    <property type="entry name" value="GTP-bd_prot_GTP1/OBG_C_sf"/>
</dbReference>
<dbReference type="PROSITE" id="PS51881">
    <property type="entry name" value="OCT"/>
    <property type="match status" value="1"/>
</dbReference>
<keyword evidence="2" id="KW-0963">Cytoplasm</keyword>
<keyword evidence="4" id="KW-0378">Hydrolase</keyword>
<evidence type="ECO:0000256" key="4">
    <source>
        <dbReference type="ARBA" id="ARBA00022801"/>
    </source>
</evidence>
<dbReference type="InterPro" id="IPR045086">
    <property type="entry name" value="OBG_GTPase"/>
</dbReference>
<proteinExistence type="predicted"/>
<dbReference type="PRINTS" id="PR00326">
    <property type="entry name" value="GTP1OBG"/>
</dbReference>
<evidence type="ECO:0000313" key="8">
    <source>
        <dbReference type="EMBL" id="GAG59643.1"/>
    </source>
</evidence>
<protein>
    <recommendedName>
        <fullName evidence="9">OBG-type G domain-containing protein</fullName>
    </recommendedName>
</protein>
<dbReference type="InterPro" id="IPR027417">
    <property type="entry name" value="P-loop_NTPase"/>
</dbReference>
<name>X0ZH07_9ZZZZ</name>
<sequence>MREEEDFSYIIAEIPGLIKGAHKGAGLGIKFLKHILRTKILIHILEVSVSSQRDPINDFIMLNNEMKSFDKELLKKPQIIVLNKIDLLQNDEEIKRVKKFFSEKYKKKVHLISAIFSEGLEKLCIDIKDILRKTKKKEIKKTKIKKEYIFKEQKLIKIKKEGKAFRVIGDEVKRAVIMTDFNNPQAVSYILHRLDKLGLNEKLLEYGAKEGDTVLICDKSFDFIPNKGIKK</sequence>
<keyword evidence="5" id="KW-0342">GTP-binding</keyword>
<accession>X0ZH07</accession>
<feature type="domain" description="OCT" evidence="7">
    <location>
        <begin position="148"/>
        <end position="225"/>
    </location>
</feature>
<evidence type="ECO:0000259" key="6">
    <source>
        <dbReference type="PROSITE" id="PS51710"/>
    </source>
</evidence>
<dbReference type="InterPro" id="IPR015349">
    <property type="entry name" value="OCT_dom"/>
</dbReference>